<evidence type="ECO:0000313" key="4">
    <source>
        <dbReference type="EMBL" id="QMV41495.1"/>
    </source>
</evidence>
<keyword evidence="5" id="KW-1185">Reference proteome</keyword>
<sequence>MLNEIISYQDENHEQLVDIWYRAVRHTHTFLTEQDMQFYHRMVRNGALREVEIWMELNESKQPLGFIGLDGTTIEMLFVDPDYHGKGIGSRLIGHAETIKGSKLKVDVNEQNEGAYAFYQRYGFIRTGRSELDPSGRPYPLLHLELNK</sequence>
<gene>
    <name evidence="4" type="ORF">FPL14_10040</name>
</gene>
<dbReference type="NCBIfam" id="NF007807">
    <property type="entry name" value="PRK10514.1"/>
    <property type="match status" value="1"/>
</dbReference>
<dbReference type="EMBL" id="CP041969">
    <property type="protein sequence ID" value="QMV41495.1"/>
    <property type="molecule type" value="Genomic_DNA"/>
</dbReference>
<dbReference type="InterPro" id="IPR000182">
    <property type="entry name" value="GNAT_dom"/>
</dbReference>
<dbReference type="PANTHER" id="PTHR43800">
    <property type="entry name" value="PEPTIDYL-LYSINE N-ACETYLTRANSFERASE YJAB"/>
    <property type="match status" value="1"/>
</dbReference>
<dbReference type="Proteomes" id="UP000515679">
    <property type="component" value="Chromosome"/>
</dbReference>
<dbReference type="InterPro" id="IPR016181">
    <property type="entry name" value="Acyl_CoA_acyltransferase"/>
</dbReference>
<feature type="domain" description="N-acetyltransferase" evidence="3">
    <location>
        <begin position="3"/>
        <end position="148"/>
    </location>
</feature>
<dbReference type="GO" id="GO:0016747">
    <property type="term" value="F:acyltransferase activity, transferring groups other than amino-acyl groups"/>
    <property type="evidence" value="ECO:0007669"/>
    <property type="project" value="InterPro"/>
</dbReference>
<dbReference type="PANTHER" id="PTHR43800:SF1">
    <property type="entry name" value="PEPTIDYL-LYSINE N-ACETYLTRANSFERASE YJAB"/>
    <property type="match status" value="1"/>
</dbReference>
<dbReference type="Pfam" id="PF13673">
    <property type="entry name" value="Acetyltransf_10"/>
    <property type="match status" value="1"/>
</dbReference>
<dbReference type="RefSeq" id="WP_182302851.1">
    <property type="nucleotide sequence ID" value="NZ_CP041969.1"/>
</dbReference>
<organism evidence="4 5">
    <name type="scientific">Cohnella cholangitidis</name>
    <dbReference type="NCBI Taxonomy" id="2598458"/>
    <lineage>
        <taxon>Bacteria</taxon>
        <taxon>Bacillati</taxon>
        <taxon>Bacillota</taxon>
        <taxon>Bacilli</taxon>
        <taxon>Bacillales</taxon>
        <taxon>Paenibacillaceae</taxon>
        <taxon>Cohnella</taxon>
    </lineage>
</organism>
<reference evidence="4 5" key="1">
    <citation type="submission" date="2019-07" db="EMBL/GenBank/DDBJ databases">
        <authorList>
            <person name="Kim J.K."/>
            <person name="Cheong H.-M."/>
            <person name="Choi Y."/>
            <person name="Hwang K.J."/>
            <person name="Lee S."/>
            <person name="Choi C."/>
        </authorList>
    </citation>
    <scope>NUCLEOTIDE SEQUENCE [LARGE SCALE GENOMIC DNA]</scope>
    <source>
        <strain evidence="4 5">KS 22</strain>
    </source>
</reference>
<dbReference type="CDD" id="cd04301">
    <property type="entry name" value="NAT_SF"/>
    <property type="match status" value="1"/>
</dbReference>
<dbReference type="AlphaFoldDB" id="A0A7G5BX11"/>
<accession>A0A7G5BX11</accession>
<evidence type="ECO:0000259" key="3">
    <source>
        <dbReference type="PROSITE" id="PS51186"/>
    </source>
</evidence>
<keyword evidence="2" id="KW-0012">Acyltransferase</keyword>
<keyword evidence="1 4" id="KW-0808">Transferase</keyword>
<proteinExistence type="predicted"/>
<evidence type="ECO:0000256" key="1">
    <source>
        <dbReference type="ARBA" id="ARBA00022679"/>
    </source>
</evidence>
<evidence type="ECO:0000313" key="5">
    <source>
        <dbReference type="Proteomes" id="UP000515679"/>
    </source>
</evidence>
<dbReference type="SUPFAM" id="SSF55729">
    <property type="entry name" value="Acyl-CoA N-acyltransferases (Nat)"/>
    <property type="match status" value="1"/>
</dbReference>
<dbReference type="KEGG" id="cchl:FPL14_10040"/>
<name>A0A7G5BX11_9BACL</name>
<dbReference type="Gene3D" id="3.40.630.30">
    <property type="match status" value="1"/>
</dbReference>
<dbReference type="PROSITE" id="PS51186">
    <property type="entry name" value="GNAT"/>
    <property type="match status" value="1"/>
</dbReference>
<evidence type="ECO:0000256" key="2">
    <source>
        <dbReference type="ARBA" id="ARBA00023315"/>
    </source>
</evidence>
<protein>
    <submittedName>
        <fullName evidence="4">Acetyltransferase</fullName>
    </submittedName>
</protein>